<keyword evidence="2" id="KW-0732">Signal</keyword>
<evidence type="ECO:0000313" key="5">
    <source>
        <dbReference type="Proteomes" id="UP000006258"/>
    </source>
</evidence>
<dbReference type="InterPro" id="IPR021782">
    <property type="entry name" value="DUF3347"/>
</dbReference>
<proteinExistence type="predicted"/>
<dbReference type="eggNOG" id="COG2608">
    <property type="taxonomic scope" value="Bacteria"/>
</dbReference>
<reference evidence="4" key="1">
    <citation type="submission" date="2010-07" db="EMBL/GenBank/DDBJ databases">
        <authorList>
            <person name="Muzny D."/>
            <person name="Qin X."/>
            <person name="Buhay C."/>
            <person name="Dugan-Rocha S."/>
            <person name="Ding Y."/>
            <person name="Chen G."/>
            <person name="Hawes A."/>
            <person name="Holder M."/>
            <person name="Jhangiani S."/>
            <person name="Johnson A."/>
            <person name="Khan Z."/>
            <person name="Li Z."/>
            <person name="Liu W."/>
            <person name="Liu X."/>
            <person name="Perez L."/>
            <person name="Shen H."/>
            <person name="Wang Q."/>
            <person name="Watt J."/>
            <person name="Xi L."/>
            <person name="Xin Y."/>
            <person name="Zhou J."/>
            <person name="Deng J."/>
            <person name="Jiang H."/>
            <person name="Liu Y."/>
            <person name="Qu J."/>
            <person name="Song X.-Z."/>
            <person name="Zhang L."/>
            <person name="Villasana D."/>
            <person name="Johnson A."/>
            <person name="Liu J."/>
            <person name="Liyanage D."/>
            <person name="Lorensuhewa L."/>
            <person name="Robinson T."/>
            <person name="Song A."/>
            <person name="Song B.-B."/>
            <person name="Dinh H."/>
            <person name="Thornton R."/>
            <person name="Coyle M."/>
            <person name="Francisco L."/>
            <person name="Jackson L."/>
            <person name="Javaid M."/>
            <person name="Korchina V."/>
            <person name="Kovar C."/>
            <person name="Mata R."/>
            <person name="Mathew T."/>
            <person name="Ngo R."/>
            <person name="Nguyen L."/>
            <person name="Nguyen N."/>
            <person name="Okwuonu G."/>
            <person name="Ongeri F."/>
            <person name="Pham C."/>
            <person name="Simmons D."/>
            <person name="Wilczek-Boney K."/>
            <person name="Hale W."/>
            <person name="Jakkamsetti A."/>
            <person name="Pham P."/>
            <person name="Ruth R."/>
            <person name="San Lucas F."/>
            <person name="Warren J."/>
            <person name="Zhang J."/>
            <person name="Zhao Z."/>
            <person name="Zhou C."/>
            <person name="Zhu D."/>
            <person name="Lee S."/>
            <person name="Bess C."/>
            <person name="Blankenburg K."/>
            <person name="Forbes L."/>
            <person name="Fu Q."/>
            <person name="Gubbala S."/>
            <person name="Hirani K."/>
            <person name="Jayaseelan J.C."/>
            <person name="Lara F."/>
            <person name="Munidasa M."/>
            <person name="Palculict T."/>
            <person name="Patil S."/>
            <person name="Pu L.-L."/>
            <person name="Saada N."/>
            <person name="Tang L."/>
            <person name="Weissenberger G."/>
            <person name="Zhu Y."/>
            <person name="Hemphill L."/>
            <person name="Shang Y."/>
            <person name="Youmans B."/>
            <person name="Ayvaz T."/>
            <person name="Ross M."/>
            <person name="Santibanez J."/>
            <person name="Aqrawi P."/>
            <person name="Gross S."/>
            <person name="Joshi V."/>
            <person name="Fowler G."/>
            <person name="Nazareth L."/>
            <person name="Reid J."/>
            <person name="Worley K."/>
            <person name="Petrosino J."/>
            <person name="Highlander S."/>
            <person name="Gibbs R."/>
        </authorList>
    </citation>
    <scope>NUCLEOTIDE SEQUENCE [LARGE SCALE GENOMIC DNA]</scope>
    <source>
        <strain evidence="4">ATCC 33861</strain>
    </source>
</reference>
<evidence type="ECO:0000259" key="3">
    <source>
        <dbReference type="Pfam" id="PF11827"/>
    </source>
</evidence>
<feature type="chain" id="PRO_5003107240" description="DUF3347 domain-containing protein" evidence="2">
    <location>
        <begin position="24"/>
        <end position="292"/>
    </location>
</feature>
<keyword evidence="5" id="KW-1185">Reference proteome</keyword>
<name>D7VKE0_SPHSI</name>
<dbReference type="InterPro" id="IPR036163">
    <property type="entry name" value="HMA_dom_sf"/>
</dbReference>
<evidence type="ECO:0000256" key="2">
    <source>
        <dbReference type="SAM" id="SignalP"/>
    </source>
</evidence>
<dbReference type="AlphaFoldDB" id="D7VKE0"/>
<dbReference type="GeneID" id="95429932"/>
<feature type="region of interest" description="Disordered" evidence="1">
    <location>
        <begin position="125"/>
        <end position="150"/>
    </location>
</feature>
<dbReference type="OrthoDB" id="5513217at2"/>
<feature type="domain" description="DUF3347" evidence="3">
    <location>
        <begin position="157"/>
        <end position="245"/>
    </location>
</feature>
<feature type="signal peptide" evidence="2">
    <location>
        <begin position="1"/>
        <end position="23"/>
    </location>
</feature>
<dbReference type="STRING" id="525373.HMPREF0766_11459"/>
<comment type="caution">
    <text evidence="4">The sequence shown here is derived from an EMBL/GenBank/DDBJ whole genome shotgun (WGS) entry which is preliminary data.</text>
</comment>
<evidence type="ECO:0000313" key="4">
    <source>
        <dbReference type="EMBL" id="EFK58742.1"/>
    </source>
</evidence>
<protein>
    <recommendedName>
        <fullName evidence="3">DUF3347 domain-containing protein</fullName>
    </recommendedName>
</protein>
<evidence type="ECO:0000256" key="1">
    <source>
        <dbReference type="SAM" id="MobiDB-lite"/>
    </source>
</evidence>
<dbReference type="SUPFAM" id="SSF55008">
    <property type="entry name" value="HMA, heavy metal-associated domain"/>
    <property type="match status" value="1"/>
</dbReference>
<dbReference type="eggNOG" id="COG0845">
    <property type="taxonomic scope" value="Bacteria"/>
</dbReference>
<dbReference type="Proteomes" id="UP000006258">
    <property type="component" value="Unassembled WGS sequence"/>
</dbReference>
<sequence>MKSFKNILSLILLSGIAATPVLAAAQIKNAKTESIRIEGNSEACKTLIEKAGSKKGEAELDWNTDTKKAELTYNSQKTSKDEILKRIALAGFDNEMYLAPTDVYQALSPECQYKGTIKTAKRADHASKEMDHSKMDHSTTEGTNEHTAKESKLESLYKNYFTIKDAFIKGDSKAVTAGAANLKTAIAAIKMGELQPKEHDVWMMVMKDLEKQTAALHSSKGLEKQRVVFMSLSEQIYKLIKATDPAYTVYYNHCPMFNDGKGANWLSKEKSIQNPYYGSQMLTCGSTKETIK</sequence>
<dbReference type="EMBL" id="ACHA02000005">
    <property type="protein sequence ID" value="EFK58742.1"/>
    <property type="molecule type" value="Genomic_DNA"/>
</dbReference>
<organism evidence="4 5">
    <name type="scientific">Sphingobacterium spiritivorum ATCC 33861</name>
    <dbReference type="NCBI Taxonomy" id="525373"/>
    <lineage>
        <taxon>Bacteria</taxon>
        <taxon>Pseudomonadati</taxon>
        <taxon>Bacteroidota</taxon>
        <taxon>Sphingobacteriia</taxon>
        <taxon>Sphingobacteriales</taxon>
        <taxon>Sphingobacteriaceae</taxon>
        <taxon>Sphingobacterium</taxon>
    </lineage>
</organism>
<dbReference type="Pfam" id="PF11827">
    <property type="entry name" value="DUF3347"/>
    <property type="match status" value="1"/>
</dbReference>
<dbReference type="RefSeq" id="WP_002999163.1">
    <property type="nucleotide sequence ID" value="NZ_GL379772.1"/>
</dbReference>
<dbReference type="GO" id="GO:0046872">
    <property type="term" value="F:metal ion binding"/>
    <property type="evidence" value="ECO:0007669"/>
    <property type="project" value="InterPro"/>
</dbReference>
<dbReference type="HOGENOM" id="CLU_082412_0_0_10"/>
<gene>
    <name evidence="4" type="ORF">HMPREF0766_11459</name>
</gene>
<dbReference type="Gene3D" id="3.30.70.100">
    <property type="match status" value="1"/>
</dbReference>
<accession>D7VKE0</accession>